<feature type="region of interest" description="Disordered" evidence="1">
    <location>
        <begin position="173"/>
        <end position="201"/>
    </location>
</feature>
<evidence type="ECO:0000256" key="1">
    <source>
        <dbReference type="SAM" id="MobiDB-lite"/>
    </source>
</evidence>
<gene>
    <name evidence="4" type="primary">gerD</name>
    <name evidence="4" type="ORF">P4T90_21535</name>
</gene>
<evidence type="ECO:0000313" key="4">
    <source>
        <dbReference type="EMBL" id="MED1205620.1"/>
    </source>
</evidence>
<reference evidence="4 5" key="1">
    <citation type="submission" date="2023-03" db="EMBL/GenBank/DDBJ databases">
        <title>Bacillus Genome Sequencing.</title>
        <authorList>
            <person name="Dunlap C."/>
        </authorList>
    </citation>
    <scope>NUCLEOTIDE SEQUENCE [LARGE SCALE GENOMIC DNA]</scope>
    <source>
        <strain evidence="4 5">B-23453</strain>
    </source>
</reference>
<sequence length="201" mass="22288">MKKKSALLLFTLVFILSACAGASSSGQPMDYDQTKKMMVDILKTDDGKKAIKDIMTDSQLKQELIMDQAVVTDTIKNTLTSEKGTEFWKKAFNDPKFSEAMAKGMKTENEALLKKLMKDPDYQKMMLDILKDPDYQKTMASLLKSKDYRQYLQSSILETVDSPLFKTKLEDAISKSAKKPSEEQGKTQSTQGGGQGGPSGG</sequence>
<keyword evidence="5" id="KW-1185">Reference proteome</keyword>
<keyword evidence="4" id="KW-0449">Lipoprotein</keyword>
<feature type="chain" id="PRO_5045097612" evidence="2">
    <location>
        <begin position="21"/>
        <end position="201"/>
    </location>
</feature>
<evidence type="ECO:0000256" key="2">
    <source>
        <dbReference type="SAM" id="SignalP"/>
    </source>
</evidence>
<dbReference type="PROSITE" id="PS51257">
    <property type="entry name" value="PROKAR_LIPOPROTEIN"/>
    <property type="match status" value="1"/>
</dbReference>
<feature type="domain" description="Spore germination GerD central core" evidence="3">
    <location>
        <begin position="64"/>
        <end position="176"/>
    </location>
</feature>
<feature type="compositionally biased region" description="Gly residues" evidence="1">
    <location>
        <begin position="191"/>
        <end position="201"/>
    </location>
</feature>
<dbReference type="EMBL" id="JARMAB010000039">
    <property type="protein sequence ID" value="MED1205620.1"/>
    <property type="molecule type" value="Genomic_DNA"/>
</dbReference>
<comment type="caution">
    <text evidence="4">The sequence shown here is derived from an EMBL/GenBank/DDBJ whole genome shotgun (WGS) entry which is preliminary data.</text>
</comment>
<dbReference type="NCBIfam" id="NF040801">
    <property type="entry name" value="spore_GerD"/>
    <property type="match status" value="1"/>
</dbReference>
<dbReference type="InterPro" id="IPR041262">
    <property type="entry name" value="GerD_central"/>
</dbReference>
<dbReference type="Pfam" id="PF17898">
    <property type="entry name" value="GerD"/>
    <property type="match status" value="1"/>
</dbReference>
<accession>A0ABU6MRE3</accession>
<evidence type="ECO:0000259" key="3">
    <source>
        <dbReference type="Pfam" id="PF17898"/>
    </source>
</evidence>
<organism evidence="4 5">
    <name type="scientific">Heyndrickxia acidicola</name>
    <dbReference type="NCBI Taxonomy" id="209389"/>
    <lineage>
        <taxon>Bacteria</taxon>
        <taxon>Bacillati</taxon>
        <taxon>Bacillota</taxon>
        <taxon>Bacilli</taxon>
        <taxon>Bacillales</taxon>
        <taxon>Bacillaceae</taxon>
        <taxon>Heyndrickxia</taxon>
    </lineage>
</organism>
<proteinExistence type="predicted"/>
<evidence type="ECO:0000313" key="5">
    <source>
        <dbReference type="Proteomes" id="UP001341444"/>
    </source>
</evidence>
<keyword evidence="2" id="KW-0732">Signal</keyword>
<protein>
    <submittedName>
        <fullName evidence="4">Spore germination lipoprotein GerD</fullName>
    </submittedName>
</protein>
<dbReference type="RefSeq" id="WP_066268039.1">
    <property type="nucleotide sequence ID" value="NZ_JARMAB010000039.1"/>
</dbReference>
<feature type="compositionally biased region" description="Basic and acidic residues" evidence="1">
    <location>
        <begin position="173"/>
        <end position="185"/>
    </location>
</feature>
<dbReference type="Proteomes" id="UP001341444">
    <property type="component" value="Unassembled WGS sequence"/>
</dbReference>
<feature type="signal peptide" evidence="2">
    <location>
        <begin position="1"/>
        <end position="20"/>
    </location>
</feature>
<name>A0ABU6MRE3_9BACI</name>